<dbReference type="AlphaFoldDB" id="A0AAV7BWK2"/>
<dbReference type="EMBL" id="WNYA01000004">
    <property type="protein sequence ID" value="KAG8577084.1"/>
    <property type="molecule type" value="Genomic_DNA"/>
</dbReference>
<proteinExistence type="predicted"/>
<dbReference type="Proteomes" id="UP000824782">
    <property type="component" value="Unassembled WGS sequence"/>
</dbReference>
<organism evidence="1 2">
    <name type="scientific">Engystomops pustulosus</name>
    <name type="common">Tungara frog</name>
    <name type="synonym">Physalaemus pustulosus</name>
    <dbReference type="NCBI Taxonomy" id="76066"/>
    <lineage>
        <taxon>Eukaryota</taxon>
        <taxon>Metazoa</taxon>
        <taxon>Chordata</taxon>
        <taxon>Craniata</taxon>
        <taxon>Vertebrata</taxon>
        <taxon>Euteleostomi</taxon>
        <taxon>Amphibia</taxon>
        <taxon>Batrachia</taxon>
        <taxon>Anura</taxon>
        <taxon>Neobatrachia</taxon>
        <taxon>Hyloidea</taxon>
        <taxon>Leptodactylidae</taxon>
        <taxon>Leiuperinae</taxon>
        <taxon>Engystomops</taxon>
    </lineage>
</organism>
<gene>
    <name evidence="1" type="ORF">GDO81_010061</name>
</gene>
<accession>A0AAV7BWK2</accession>
<evidence type="ECO:0000313" key="2">
    <source>
        <dbReference type="Proteomes" id="UP000824782"/>
    </source>
</evidence>
<comment type="caution">
    <text evidence="1">The sequence shown here is derived from an EMBL/GenBank/DDBJ whole genome shotgun (WGS) entry which is preliminary data.</text>
</comment>
<sequence length="69" mass="7848">MHCAPPHTLNRRVLGAGIKRSHRTSRDIVRALRTANGEDWRLESMSCAGIVSQSFPPQLVYVAWIYIEK</sequence>
<reference evidence="1" key="1">
    <citation type="thesis" date="2020" institute="ProQuest LLC" country="789 East Eisenhower Parkway, Ann Arbor, MI, USA">
        <title>Comparative Genomics and Chromosome Evolution.</title>
        <authorList>
            <person name="Mudd A.B."/>
        </authorList>
    </citation>
    <scope>NUCLEOTIDE SEQUENCE</scope>
    <source>
        <strain evidence="1">237g6f4</strain>
        <tissue evidence="1">Blood</tissue>
    </source>
</reference>
<name>A0AAV7BWK2_ENGPU</name>
<keyword evidence="2" id="KW-1185">Reference proteome</keyword>
<protein>
    <submittedName>
        <fullName evidence="1">Uncharacterized protein</fullName>
    </submittedName>
</protein>
<evidence type="ECO:0000313" key="1">
    <source>
        <dbReference type="EMBL" id="KAG8577084.1"/>
    </source>
</evidence>